<dbReference type="Gene3D" id="3.30.565.10">
    <property type="entry name" value="Histidine kinase-like ATPase, C-terminal domain"/>
    <property type="match status" value="1"/>
</dbReference>
<keyword evidence="8 15" id="KW-0418">Kinase</keyword>
<dbReference type="Pfam" id="PF00512">
    <property type="entry name" value="HisKA"/>
    <property type="match status" value="1"/>
</dbReference>
<organism evidence="15 16">
    <name type="scientific">Phycicoccus endophyticus</name>
    <dbReference type="NCBI Taxonomy" id="1690220"/>
    <lineage>
        <taxon>Bacteria</taxon>
        <taxon>Bacillati</taxon>
        <taxon>Actinomycetota</taxon>
        <taxon>Actinomycetes</taxon>
        <taxon>Micrococcales</taxon>
        <taxon>Intrasporangiaceae</taxon>
        <taxon>Phycicoccus</taxon>
    </lineage>
</organism>
<evidence type="ECO:0000256" key="6">
    <source>
        <dbReference type="ARBA" id="ARBA00022679"/>
    </source>
</evidence>
<proteinExistence type="predicted"/>
<comment type="cofactor">
    <cofactor evidence="2">
        <name>a divalent metal cation</name>
        <dbReference type="ChEBI" id="CHEBI:60240"/>
    </cofactor>
</comment>
<dbReference type="FunFam" id="1.10.287.130:FF:000001">
    <property type="entry name" value="Two-component sensor histidine kinase"/>
    <property type="match status" value="1"/>
</dbReference>
<dbReference type="InterPro" id="IPR003660">
    <property type="entry name" value="HAMP_dom"/>
</dbReference>
<dbReference type="InterPro" id="IPR003661">
    <property type="entry name" value="HisK_dim/P_dom"/>
</dbReference>
<evidence type="ECO:0000256" key="1">
    <source>
        <dbReference type="ARBA" id="ARBA00000085"/>
    </source>
</evidence>
<dbReference type="PANTHER" id="PTHR45436">
    <property type="entry name" value="SENSOR HISTIDINE KINASE YKOH"/>
    <property type="match status" value="1"/>
</dbReference>
<dbReference type="SUPFAM" id="SSF55874">
    <property type="entry name" value="ATPase domain of HSP90 chaperone/DNA topoisomerase II/histidine kinase"/>
    <property type="match status" value="1"/>
</dbReference>
<evidence type="ECO:0000313" key="15">
    <source>
        <dbReference type="EMBL" id="QNN49108.1"/>
    </source>
</evidence>
<protein>
    <recommendedName>
        <fullName evidence="4">histidine kinase</fullName>
        <ecNumber evidence="4">2.7.13.3</ecNumber>
    </recommendedName>
</protein>
<gene>
    <name evidence="15" type="ORF">H9L10_12845</name>
</gene>
<sequence>MSASGQLTTVVAPDSDPELVPAVAAGEQIAEPQGRPTTSGRAHRVRVVTTTLGMGGTQAVIAVPTTSADAATRRLAATLSVAGLGVAGFVGLLLWWVDRLGLRPIAQMTRAADAITAGDPGAHVPPGPPGTEAARLGEALTTMVATTQATNERMRRFVADASHELRTPLTTVGGYAALHAGRSPGPLDEEGRAEVDDAMRRIGQEAARMRRLVDGLLDLTGLESPDALRREAVDLAEVLHDVVSDLRVVAPDRTVTLEAPESLLVTADRDRVTQALVGLTSNAVRHTPGGTPVALRVLVRPGWVRVEVSDAGPGIPPEHLPHVLERFYRVDRSRSSGSGGSGLGLAVVDAVARAHGGRVTVDSPPGAGTTVGLELPR</sequence>
<keyword evidence="11 12" id="KW-0472">Membrane</keyword>
<dbReference type="SUPFAM" id="SSF47384">
    <property type="entry name" value="Homodimeric domain of signal transducing histidine kinase"/>
    <property type="match status" value="1"/>
</dbReference>
<keyword evidence="7 12" id="KW-0812">Transmembrane</keyword>
<dbReference type="Gene3D" id="1.10.287.130">
    <property type="match status" value="1"/>
</dbReference>
<evidence type="ECO:0000256" key="4">
    <source>
        <dbReference type="ARBA" id="ARBA00012438"/>
    </source>
</evidence>
<dbReference type="PROSITE" id="PS50885">
    <property type="entry name" value="HAMP"/>
    <property type="match status" value="1"/>
</dbReference>
<feature type="domain" description="HAMP" evidence="14">
    <location>
        <begin position="99"/>
        <end position="152"/>
    </location>
</feature>
<dbReference type="KEGG" id="pei:H9L10_12845"/>
<feature type="domain" description="Histidine kinase" evidence="13">
    <location>
        <begin position="160"/>
        <end position="377"/>
    </location>
</feature>
<evidence type="ECO:0000259" key="14">
    <source>
        <dbReference type="PROSITE" id="PS50885"/>
    </source>
</evidence>
<dbReference type="InterPro" id="IPR005467">
    <property type="entry name" value="His_kinase_dom"/>
</dbReference>
<dbReference type="GO" id="GO:0005509">
    <property type="term" value="F:calcium ion binding"/>
    <property type="evidence" value="ECO:0007669"/>
    <property type="project" value="UniProtKB-ARBA"/>
</dbReference>
<dbReference type="InterPro" id="IPR036097">
    <property type="entry name" value="HisK_dim/P_sf"/>
</dbReference>
<dbReference type="PROSITE" id="PS50109">
    <property type="entry name" value="HIS_KIN"/>
    <property type="match status" value="1"/>
</dbReference>
<evidence type="ECO:0000256" key="10">
    <source>
        <dbReference type="ARBA" id="ARBA00023012"/>
    </source>
</evidence>
<dbReference type="GO" id="GO:0005886">
    <property type="term" value="C:plasma membrane"/>
    <property type="evidence" value="ECO:0007669"/>
    <property type="project" value="UniProtKB-SubCell"/>
</dbReference>
<dbReference type="InterPro" id="IPR003594">
    <property type="entry name" value="HATPase_dom"/>
</dbReference>
<dbReference type="CDD" id="cd00082">
    <property type="entry name" value="HisKA"/>
    <property type="match status" value="1"/>
</dbReference>
<evidence type="ECO:0000259" key="13">
    <source>
        <dbReference type="PROSITE" id="PS50109"/>
    </source>
</evidence>
<dbReference type="GO" id="GO:0000155">
    <property type="term" value="F:phosphorelay sensor kinase activity"/>
    <property type="evidence" value="ECO:0007669"/>
    <property type="project" value="InterPro"/>
</dbReference>
<name>A0A7G9R0I3_9MICO</name>
<dbReference type="EMBL" id="CP060712">
    <property type="protein sequence ID" value="QNN49108.1"/>
    <property type="molecule type" value="Genomic_DNA"/>
</dbReference>
<dbReference type="Pfam" id="PF00672">
    <property type="entry name" value="HAMP"/>
    <property type="match status" value="1"/>
</dbReference>
<keyword evidence="6" id="KW-0808">Transferase</keyword>
<dbReference type="Proteomes" id="UP000515976">
    <property type="component" value="Chromosome"/>
</dbReference>
<evidence type="ECO:0000256" key="7">
    <source>
        <dbReference type="ARBA" id="ARBA00022692"/>
    </source>
</evidence>
<keyword evidence="16" id="KW-1185">Reference proteome</keyword>
<keyword evidence="5" id="KW-0597">Phosphoprotein</keyword>
<dbReference type="InterPro" id="IPR004358">
    <property type="entry name" value="Sig_transdc_His_kin-like_C"/>
</dbReference>
<dbReference type="SMART" id="SM00304">
    <property type="entry name" value="HAMP"/>
    <property type="match status" value="1"/>
</dbReference>
<dbReference type="RefSeq" id="WP_187566638.1">
    <property type="nucleotide sequence ID" value="NZ_CP060712.1"/>
</dbReference>
<reference evidence="15 16" key="1">
    <citation type="submission" date="2020-08" db="EMBL/GenBank/DDBJ databases">
        <title>Genome sequence of Phycicoccus endophyticus JCM 31784T.</title>
        <authorList>
            <person name="Hyun D.-W."/>
            <person name="Bae J.-W."/>
        </authorList>
    </citation>
    <scope>NUCLEOTIDE SEQUENCE [LARGE SCALE GENOMIC DNA]</scope>
    <source>
        <strain evidence="15 16">JCM 31784</strain>
    </source>
</reference>
<evidence type="ECO:0000256" key="9">
    <source>
        <dbReference type="ARBA" id="ARBA00022989"/>
    </source>
</evidence>
<dbReference type="Pfam" id="PF02518">
    <property type="entry name" value="HATPase_c"/>
    <property type="match status" value="1"/>
</dbReference>
<dbReference type="PANTHER" id="PTHR45436:SF5">
    <property type="entry name" value="SENSOR HISTIDINE KINASE TRCS"/>
    <property type="match status" value="1"/>
</dbReference>
<evidence type="ECO:0000313" key="16">
    <source>
        <dbReference type="Proteomes" id="UP000515976"/>
    </source>
</evidence>
<evidence type="ECO:0000256" key="11">
    <source>
        <dbReference type="ARBA" id="ARBA00023136"/>
    </source>
</evidence>
<dbReference type="AlphaFoldDB" id="A0A7G9R0I3"/>
<dbReference type="CDD" id="cd06225">
    <property type="entry name" value="HAMP"/>
    <property type="match status" value="1"/>
</dbReference>
<dbReference type="SMART" id="SM00387">
    <property type="entry name" value="HATPase_c"/>
    <property type="match status" value="1"/>
</dbReference>
<keyword evidence="9 12" id="KW-1133">Transmembrane helix</keyword>
<evidence type="ECO:0000256" key="8">
    <source>
        <dbReference type="ARBA" id="ARBA00022777"/>
    </source>
</evidence>
<dbReference type="InterPro" id="IPR036890">
    <property type="entry name" value="HATPase_C_sf"/>
</dbReference>
<dbReference type="SMART" id="SM00388">
    <property type="entry name" value="HisKA"/>
    <property type="match status" value="1"/>
</dbReference>
<comment type="subcellular location">
    <subcellularLocation>
        <location evidence="3">Cell membrane</location>
    </subcellularLocation>
</comment>
<comment type="catalytic activity">
    <reaction evidence="1">
        <text>ATP + protein L-histidine = ADP + protein N-phospho-L-histidine.</text>
        <dbReference type="EC" id="2.7.13.3"/>
    </reaction>
</comment>
<evidence type="ECO:0000256" key="3">
    <source>
        <dbReference type="ARBA" id="ARBA00004236"/>
    </source>
</evidence>
<evidence type="ECO:0000256" key="2">
    <source>
        <dbReference type="ARBA" id="ARBA00001968"/>
    </source>
</evidence>
<dbReference type="PRINTS" id="PR00344">
    <property type="entry name" value="BCTRLSENSOR"/>
</dbReference>
<evidence type="ECO:0000256" key="5">
    <source>
        <dbReference type="ARBA" id="ARBA00022553"/>
    </source>
</evidence>
<feature type="transmembrane region" description="Helical" evidence="12">
    <location>
        <begin position="75"/>
        <end position="97"/>
    </location>
</feature>
<keyword evidence="10" id="KW-0902">Two-component regulatory system</keyword>
<accession>A0A7G9R0I3</accession>
<dbReference type="FunFam" id="3.30.565.10:FF:000006">
    <property type="entry name" value="Sensor histidine kinase WalK"/>
    <property type="match status" value="1"/>
</dbReference>
<dbReference type="CDD" id="cd00075">
    <property type="entry name" value="HATPase"/>
    <property type="match status" value="1"/>
</dbReference>
<dbReference type="InterPro" id="IPR050428">
    <property type="entry name" value="TCS_sensor_his_kinase"/>
</dbReference>
<dbReference type="EC" id="2.7.13.3" evidence="4"/>
<evidence type="ECO:0000256" key="12">
    <source>
        <dbReference type="SAM" id="Phobius"/>
    </source>
</evidence>
<dbReference type="Gene3D" id="6.10.340.10">
    <property type="match status" value="1"/>
</dbReference>